<name>A0A1Y2HBU2_9FUNG</name>
<keyword evidence="3" id="KW-1185">Reference proteome</keyword>
<dbReference type="InterPro" id="IPR043129">
    <property type="entry name" value="ATPase_NBD"/>
</dbReference>
<dbReference type="OrthoDB" id="74201at2759"/>
<evidence type="ECO:0008006" key="4">
    <source>
        <dbReference type="Google" id="ProtNLM"/>
    </source>
</evidence>
<protein>
    <recommendedName>
        <fullName evidence="4">Actin-domain-containing protein</fullName>
    </recommendedName>
</protein>
<dbReference type="EMBL" id="MCFL01000051">
    <property type="protein sequence ID" value="ORZ32048.1"/>
    <property type="molecule type" value="Genomic_DNA"/>
</dbReference>
<sequence length="374" mass="40852">MALHREERYVICLPRDDGLLMGRYGTIEPNVQLFPFPDLAEAADPSDMDTHAHWKHHFLHSLAISQQKGDHPVLLLTPAAFSKRTNSSPPNSAVAALLGANVTTGIVVDVGYRHTEIVPVSECTVLRTDQVLVPYGMIDAVADLRANPPTADLSPAHTKVLNALLTLSNHQLATSFHGLWSSSYAASIPDYTLTVHSDQAPASRKRDKQQQQQQPTTQDHRNLPPPRRVCTDLAHRPKISNDRFARHLGCPCHSAATVTVTDATGTLTLAIPGAVRQLLAPFLTTPLIDGLIRCLDSLGTTDASLRPTLADNLVLTGLGAVMIDCLSDRIEVEAPLVSRYLFSDARGFVTRDDYERLGPGVVHARTMVALRFKR</sequence>
<feature type="non-terminal residue" evidence="2">
    <location>
        <position position="374"/>
    </location>
</feature>
<evidence type="ECO:0000313" key="3">
    <source>
        <dbReference type="Proteomes" id="UP000193411"/>
    </source>
</evidence>
<dbReference type="Gene3D" id="3.30.420.40">
    <property type="match status" value="1"/>
</dbReference>
<dbReference type="SUPFAM" id="SSF53067">
    <property type="entry name" value="Actin-like ATPase domain"/>
    <property type="match status" value="1"/>
</dbReference>
<gene>
    <name evidence="2" type="ORF">BCR44DRAFT_1440951</name>
</gene>
<dbReference type="AlphaFoldDB" id="A0A1Y2HBU2"/>
<reference evidence="2 3" key="1">
    <citation type="submission" date="2016-07" db="EMBL/GenBank/DDBJ databases">
        <title>Pervasive Adenine N6-methylation of Active Genes in Fungi.</title>
        <authorList>
            <consortium name="DOE Joint Genome Institute"/>
            <person name="Mondo S.J."/>
            <person name="Dannebaum R.O."/>
            <person name="Kuo R.C."/>
            <person name="Labutti K."/>
            <person name="Haridas S."/>
            <person name="Kuo A."/>
            <person name="Salamov A."/>
            <person name="Ahrendt S.R."/>
            <person name="Lipzen A."/>
            <person name="Sullivan W."/>
            <person name="Andreopoulos W.B."/>
            <person name="Clum A."/>
            <person name="Lindquist E."/>
            <person name="Daum C."/>
            <person name="Ramamoorthy G.K."/>
            <person name="Gryganskyi A."/>
            <person name="Culley D."/>
            <person name="Magnuson J.K."/>
            <person name="James T.Y."/>
            <person name="O'Malley M.A."/>
            <person name="Stajich J.E."/>
            <person name="Spatafora J.W."/>
            <person name="Visel A."/>
            <person name="Grigoriev I.V."/>
        </authorList>
    </citation>
    <scope>NUCLEOTIDE SEQUENCE [LARGE SCALE GENOMIC DNA]</scope>
    <source>
        <strain evidence="2 3">PL171</strain>
    </source>
</reference>
<organism evidence="2 3">
    <name type="scientific">Catenaria anguillulae PL171</name>
    <dbReference type="NCBI Taxonomy" id="765915"/>
    <lineage>
        <taxon>Eukaryota</taxon>
        <taxon>Fungi</taxon>
        <taxon>Fungi incertae sedis</taxon>
        <taxon>Blastocladiomycota</taxon>
        <taxon>Blastocladiomycetes</taxon>
        <taxon>Blastocladiales</taxon>
        <taxon>Catenariaceae</taxon>
        <taxon>Catenaria</taxon>
    </lineage>
</organism>
<proteinExistence type="predicted"/>
<evidence type="ECO:0000256" key="1">
    <source>
        <dbReference type="SAM" id="MobiDB-lite"/>
    </source>
</evidence>
<evidence type="ECO:0000313" key="2">
    <source>
        <dbReference type="EMBL" id="ORZ32048.1"/>
    </source>
</evidence>
<dbReference type="Proteomes" id="UP000193411">
    <property type="component" value="Unassembled WGS sequence"/>
</dbReference>
<accession>A0A1Y2HBU2</accession>
<dbReference type="InterPro" id="IPR004000">
    <property type="entry name" value="Actin"/>
</dbReference>
<feature type="region of interest" description="Disordered" evidence="1">
    <location>
        <begin position="198"/>
        <end position="227"/>
    </location>
</feature>
<comment type="caution">
    <text evidence="2">The sequence shown here is derived from an EMBL/GenBank/DDBJ whole genome shotgun (WGS) entry which is preliminary data.</text>
</comment>
<dbReference type="Pfam" id="PF00022">
    <property type="entry name" value="Actin"/>
    <property type="match status" value="1"/>
</dbReference>